<keyword evidence="5" id="KW-0498">Mitosis</keyword>
<dbReference type="SUPFAM" id="SSF48371">
    <property type="entry name" value="ARM repeat"/>
    <property type="match status" value="1"/>
</dbReference>
<evidence type="ECO:0000256" key="6">
    <source>
        <dbReference type="ARBA" id="ARBA00023067"/>
    </source>
</evidence>
<feature type="domain" description="Nuclear condensin complex subunit 3 C-terminal" evidence="9">
    <location>
        <begin position="603"/>
        <end position="886"/>
    </location>
</feature>
<feature type="compositionally biased region" description="Polar residues" evidence="8">
    <location>
        <begin position="952"/>
        <end position="962"/>
    </location>
</feature>
<evidence type="ECO:0000256" key="3">
    <source>
        <dbReference type="ARBA" id="ARBA00022454"/>
    </source>
</evidence>
<dbReference type="PANTHER" id="PTHR14418">
    <property type="entry name" value="CONDENSIN COMPLEX SUBUNIT 3-RELATED"/>
    <property type="match status" value="1"/>
</dbReference>
<feature type="compositionally biased region" description="Low complexity" evidence="8">
    <location>
        <begin position="975"/>
        <end position="989"/>
    </location>
</feature>
<evidence type="ECO:0000256" key="1">
    <source>
        <dbReference type="ARBA" id="ARBA00004286"/>
    </source>
</evidence>
<keyword evidence="11" id="KW-1185">Reference proteome</keyword>
<name>A0AAV5S537_MAUHU</name>
<sequence length="1064" mass="121194">MIQNEEYESDINNKISNSLADVFQQAQQTYAGHRKHIAVLKKIQLKAAQQGYSDAFNYWFNKLVTSVLPLKKNEIVGDRIVKLIAAFIASLDKENEILRNERIKAAGEMNNDSETANTQEDGDDPVLTEKEKMTTMFVDVFIRHILRGIESKDKNVRFRVMQLLVVIMDNIGEIDVNLYNLLLWSLNKRIYDKEPMVRIQAVFCLTKLQSDADENSDDDIDENLEDTKATDTLMQLIQNDPSAEVRRATMLNLINNEDTRAHILERARDVNPINRRLIYSRVLKSMGKSCFDDLNSKILDQLIQWGLEDREEHVRKACQKLISHHWINMFDGDLIELLERLDVSNSSCAVAVVNTLFKRKPEILTKINFTEELWSELTVESIFLFRCFFIYCLENDLVDDVDKNFPEASRLANYMNNYISKRYDIQQDNSISGLEKNHLEFILEQLLLTAHRYDYSDEVGRRSMLTTIRNMLRLEDLSDALIKAGHEVLNVLSINERDFISMTIEIINDIRDDDIEKQEEEERLKAAAKNNDKGNRSSSNGTFHNSVDANVEDDDEDDDEDAALNSFHSAVDNLVNDGDLSNDNLASSLRVEREARPRAILLCLTRASYMLELVSETINGNILITSLIDTLIMPAVRNSETTIRELGVRSLGLCCLLDQQMAADSMYILGMCVSKGNSTLKHIALQVIVDIFSIHGNSVVDGEGKVDSISIHKIFYKVLKNEEDPECQVIAAEGLCKLYLADVFIDDDLFEALILSYFSPVNARNEALVQAFAFCIPVYCFSQKVHQQRMCRMASDILLRLCILWEGLQSSEDPTVDKEGMLKPNVIFQQLTFWTDPRKIVNQHDDVSRTENTQLLFLSDVLKVLSQIESKNIKKMILTNINTFYVTSYQDVTITKDILTHIEDILDNENIDNPSRHALEKFKETIVQAIQESSDRCGEQKNSTDSNDELTNEQYSQILESSRVSDDDMGDENTDNSNNTSDPSVSNVNMTASEMVTDTPSKNIRKRDRESMEHSSVLRGTAESSPVAEKDLTTKSVSFMLPSDSNSSSEDNAMEVDEDIIMTD</sequence>
<dbReference type="InterPro" id="IPR027165">
    <property type="entry name" value="CND3"/>
</dbReference>
<comment type="subcellular location">
    <subcellularLocation>
        <location evidence="1">Chromosome</location>
    </subcellularLocation>
</comment>
<evidence type="ECO:0000256" key="7">
    <source>
        <dbReference type="ARBA" id="ARBA00023306"/>
    </source>
</evidence>
<dbReference type="PANTHER" id="PTHR14418:SF5">
    <property type="entry name" value="CONDENSIN COMPLEX SUBUNIT 3"/>
    <property type="match status" value="1"/>
</dbReference>
<comment type="similarity">
    <text evidence="2">Belongs to the CND3 (condensin subunit 3) family.</text>
</comment>
<evidence type="ECO:0000259" key="9">
    <source>
        <dbReference type="Pfam" id="PF12719"/>
    </source>
</evidence>
<feature type="compositionally biased region" description="Basic and acidic residues" evidence="8">
    <location>
        <begin position="521"/>
        <end position="535"/>
    </location>
</feature>
<protein>
    <submittedName>
        <fullName evidence="10">Condensin subunit</fullName>
    </submittedName>
</protein>
<dbReference type="InterPro" id="IPR025977">
    <property type="entry name" value="Cnd3_C"/>
</dbReference>
<evidence type="ECO:0000256" key="4">
    <source>
        <dbReference type="ARBA" id="ARBA00022618"/>
    </source>
</evidence>
<gene>
    <name evidence="10" type="ORF">DAKH74_054350</name>
</gene>
<proteinExistence type="inferred from homology"/>
<evidence type="ECO:0000256" key="5">
    <source>
        <dbReference type="ARBA" id="ARBA00022776"/>
    </source>
</evidence>
<evidence type="ECO:0000256" key="2">
    <source>
        <dbReference type="ARBA" id="ARBA00006533"/>
    </source>
</evidence>
<evidence type="ECO:0000313" key="11">
    <source>
        <dbReference type="Proteomes" id="UP001377567"/>
    </source>
</evidence>
<organism evidence="10 11">
    <name type="scientific">Maudiozyma humilis</name>
    <name type="common">Sour dough yeast</name>
    <name type="synonym">Kazachstania humilis</name>
    <dbReference type="NCBI Taxonomy" id="51915"/>
    <lineage>
        <taxon>Eukaryota</taxon>
        <taxon>Fungi</taxon>
        <taxon>Dikarya</taxon>
        <taxon>Ascomycota</taxon>
        <taxon>Saccharomycotina</taxon>
        <taxon>Saccharomycetes</taxon>
        <taxon>Saccharomycetales</taxon>
        <taxon>Saccharomycetaceae</taxon>
        <taxon>Maudiozyma</taxon>
    </lineage>
</organism>
<reference evidence="10 11" key="1">
    <citation type="journal article" date="2023" name="Elife">
        <title>Identification of key yeast species and microbe-microbe interactions impacting larval growth of Drosophila in the wild.</title>
        <authorList>
            <person name="Mure A."/>
            <person name="Sugiura Y."/>
            <person name="Maeda R."/>
            <person name="Honda K."/>
            <person name="Sakurai N."/>
            <person name="Takahashi Y."/>
            <person name="Watada M."/>
            <person name="Katoh T."/>
            <person name="Gotoh A."/>
            <person name="Gotoh Y."/>
            <person name="Taniguchi I."/>
            <person name="Nakamura K."/>
            <person name="Hayashi T."/>
            <person name="Katayama T."/>
            <person name="Uemura T."/>
            <person name="Hattori Y."/>
        </authorList>
    </citation>
    <scope>NUCLEOTIDE SEQUENCE [LARGE SCALE GENOMIC DNA]</scope>
    <source>
        <strain evidence="10 11">KH-74</strain>
    </source>
</reference>
<dbReference type="AlphaFoldDB" id="A0AAV5S537"/>
<feature type="compositionally biased region" description="Acidic residues" evidence="8">
    <location>
        <begin position="550"/>
        <end position="561"/>
    </location>
</feature>
<keyword evidence="7" id="KW-0131">Cell cycle</keyword>
<dbReference type="GO" id="GO:0000796">
    <property type="term" value="C:condensin complex"/>
    <property type="evidence" value="ECO:0007669"/>
    <property type="project" value="InterPro"/>
</dbReference>
<dbReference type="InterPro" id="IPR016024">
    <property type="entry name" value="ARM-type_fold"/>
</dbReference>
<feature type="compositionally biased region" description="Acidic residues" evidence="8">
    <location>
        <begin position="1052"/>
        <end position="1064"/>
    </location>
</feature>
<dbReference type="Pfam" id="PF12719">
    <property type="entry name" value="Cnd3"/>
    <property type="match status" value="1"/>
</dbReference>
<dbReference type="EMBL" id="BTGD01000025">
    <property type="protein sequence ID" value="GMM58818.1"/>
    <property type="molecule type" value="Genomic_DNA"/>
</dbReference>
<dbReference type="Gene3D" id="1.25.10.10">
    <property type="entry name" value="Leucine-rich Repeat Variant"/>
    <property type="match status" value="1"/>
</dbReference>
<feature type="region of interest" description="Disordered" evidence="8">
    <location>
        <begin position="521"/>
        <end position="561"/>
    </location>
</feature>
<feature type="compositionally biased region" description="Polar residues" evidence="8">
    <location>
        <begin position="536"/>
        <end position="548"/>
    </location>
</feature>
<feature type="compositionally biased region" description="Polar residues" evidence="8">
    <location>
        <begin position="990"/>
        <end position="1002"/>
    </location>
</feature>
<dbReference type="InterPro" id="IPR011989">
    <property type="entry name" value="ARM-like"/>
</dbReference>
<accession>A0AAV5S537</accession>
<comment type="caution">
    <text evidence="10">The sequence shown here is derived from an EMBL/GenBank/DDBJ whole genome shotgun (WGS) entry which is preliminary data.</text>
</comment>
<keyword evidence="4" id="KW-0132">Cell division</keyword>
<keyword evidence="3" id="KW-0158">Chromosome</keyword>
<evidence type="ECO:0000313" key="10">
    <source>
        <dbReference type="EMBL" id="GMM58818.1"/>
    </source>
</evidence>
<dbReference type="GO" id="GO:0007076">
    <property type="term" value="P:mitotic chromosome condensation"/>
    <property type="evidence" value="ECO:0007669"/>
    <property type="project" value="InterPro"/>
</dbReference>
<dbReference type="GO" id="GO:0000793">
    <property type="term" value="C:condensed chromosome"/>
    <property type="evidence" value="ECO:0007669"/>
    <property type="project" value="TreeGrafter"/>
</dbReference>
<dbReference type="Proteomes" id="UP001377567">
    <property type="component" value="Unassembled WGS sequence"/>
</dbReference>
<keyword evidence="6" id="KW-0226">DNA condensation</keyword>
<dbReference type="GO" id="GO:0051301">
    <property type="term" value="P:cell division"/>
    <property type="evidence" value="ECO:0007669"/>
    <property type="project" value="UniProtKB-KW"/>
</dbReference>
<evidence type="ECO:0000256" key="8">
    <source>
        <dbReference type="SAM" id="MobiDB-lite"/>
    </source>
</evidence>
<feature type="region of interest" description="Disordered" evidence="8">
    <location>
        <begin position="931"/>
        <end position="1064"/>
    </location>
</feature>